<name>A0A1M6MIH4_9BACT</name>
<dbReference type="PANTHER" id="PTHR43404">
    <property type="entry name" value="LIPOPOLYSACCHARIDE CHOLINEPHOSPHOTRANSFERASE LICD"/>
    <property type="match status" value="1"/>
</dbReference>
<dbReference type="PANTHER" id="PTHR43404:SF2">
    <property type="entry name" value="LIPOPOLYSACCHARIDE CHOLINEPHOSPHOTRANSFERASE LICD"/>
    <property type="match status" value="1"/>
</dbReference>
<organism evidence="2 3">
    <name type="scientific">Tangfeifania diversioriginum</name>
    <dbReference type="NCBI Taxonomy" id="1168035"/>
    <lineage>
        <taxon>Bacteria</taxon>
        <taxon>Pseudomonadati</taxon>
        <taxon>Bacteroidota</taxon>
        <taxon>Bacteroidia</taxon>
        <taxon>Marinilabiliales</taxon>
        <taxon>Prolixibacteraceae</taxon>
        <taxon>Tangfeifania</taxon>
    </lineage>
</organism>
<dbReference type="GO" id="GO:0009100">
    <property type="term" value="P:glycoprotein metabolic process"/>
    <property type="evidence" value="ECO:0007669"/>
    <property type="project" value="UniProtKB-ARBA"/>
</dbReference>
<keyword evidence="2" id="KW-0808">Transferase</keyword>
<dbReference type="GO" id="GO:0016740">
    <property type="term" value="F:transferase activity"/>
    <property type="evidence" value="ECO:0007669"/>
    <property type="project" value="UniProtKB-KW"/>
</dbReference>
<dbReference type="STRING" id="1168035.SAMN05444280_13317"/>
<protein>
    <submittedName>
        <fullName evidence="2">Lipopolysaccharide cholinephosphotransferase</fullName>
    </submittedName>
</protein>
<evidence type="ECO:0000259" key="1">
    <source>
        <dbReference type="Pfam" id="PF04991"/>
    </source>
</evidence>
<dbReference type="EMBL" id="FQZE01000033">
    <property type="protein sequence ID" value="SHJ83130.1"/>
    <property type="molecule type" value="Genomic_DNA"/>
</dbReference>
<proteinExistence type="predicted"/>
<dbReference type="InterPro" id="IPR043519">
    <property type="entry name" value="NT_sf"/>
</dbReference>
<dbReference type="InterPro" id="IPR052942">
    <property type="entry name" value="LPS_cholinephosphotransferase"/>
</dbReference>
<evidence type="ECO:0000313" key="2">
    <source>
        <dbReference type="EMBL" id="SHJ83130.1"/>
    </source>
</evidence>
<keyword evidence="3" id="KW-1185">Reference proteome</keyword>
<reference evidence="2 3" key="1">
    <citation type="submission" date="2016-11" db="EMBL/GenBank/DDBJ databases">
        <authorList>
            <person name="Jaros S."/>
            <person name="Januszkiewicz K."/>
            <person name="Wedrychowicz H."/>
        </authorList>
    </citation>
    <scope>NUCLEOTIDE SEQUENCE [LARGE SCALE GENOMIC DNA]</scope>
    <source>
        <strain evidence="2 3">DSM 27063</strain>
    </source>
</reference>
<feature type="domain" description="LicD/FKTN/FKRP nucleotidyltransferase" evidence="1">
    <location>
        <begin position="33"/>
        <end position="141"/>
    </location>
</feature>
<dbReference type="Proteomes" id="UP000184050">
    <property type="component" value="Unassembled WGS sequence"/>
</dbReference>
<dbReference type="SUPFAM" id="SSF81301">
    <property type="entry name" value="Nucleotidyltransferase"/>
    <property type="match status" value="1"/>
</dbReference>
<dbReference type="RefSeq" id="WP_073172520.1">
    <property type="nucleotide sequence ID" value="NZ_FQZE01000033.1"/>
</dbReference>
<dbReference type="OrthoDB" id="9786100at2"/>
<dbReference type="InterPro" id="IPR007074">
    <property type="entry name" value="LicD/FKTN/FKRP_NTP_transf"/>
</dbReference>
<accession>A0A1M6MIH4</accession>
<dbReference type="AlphaFoldDB" id="A0A1M6MIH4"/>
<gene>
    <name evidence="2" type="ORF">SAMN05444280_13317</name>
</gene>
<sequence length="268" mass="32153">MNENIEHYNQDGTMLRKAQLRLLEMLEEVVKICKKHNINYWLDGGTALGAYRHKGFIPWDDDLDIAVMRKDYKRFLKILEKELPDRFIIQNHNNEKYFHMLYARVVDKNSFFDYGNKQPFRNNFKHQGIFLDIFYIDRGNKFIKTIVDSIYIRSFRIIRNIPTPQNILIKILAYPAWLFSIIVVKSIRLLSFLQPSEKLIYGFGVPFNWEFRKSEIFPVQPILFEGKYFLGPKLPHEYLERCFGNYMKIPPVEQRKTHAEKIEVYDVK</sequence>
<evidence type="ECO:0000313" key="3">
    <source>
        <dbReference type="Proteomes" id="UP000184050"/>
    </source>
</evidence>
<dbReference type="Gene3D" id="3.30.460.40">
    <property type="match status" value="1"/>
</dbReference>
<dbReference type="Pfam" id="PF04991">
    <property type="entry name" value="LicD"/>
    <property type="match status" value="1"/>
</dbReference>